<accession>A0A8X8W8V2</accession>
<reference evidence="3" key="1">
    <citation type="submission" date="2018-01" db="EMBL/GenBank/DDBJ databases">
        <authorList>
            <person name="Mao J.F."/>
        </authorList>
    </citation>
    <scope>NUCLEOTIDE SEQUENCE</scope>
    <source>
        <strain evidence="3">Huo1</strain>
        <tissue evidence="3">Leaf</tissue>
    </source>
</reference>
<feature type="region of interest" description="Disordered" evidence="1">
    <location>
        <begin position="55"/>
        <end position="93"/>
    </location>
</feature>
<name>A0A8X8W8V2_SALSN</name>
<dbReference type="InterPro" id="IPR032675">
    <property type="entry name" value="LRR_dom_sf"/>
</dbReference>
<dbReference type="SMART" id="SM00256">
    <property type="entry name" value="FBOX"/>
    <property type="match status" value="1"/>
</dbReference>
<dbReference type="PANTHER" id="PTHR34145">
    <property type="entry name" value="OS02G0105600 PROTEIN"/>
    <property type="match status" value="1"/>
</dbReference>
<evidence type="ECO:0000313" key="4">
    <source>
        <dbReference type="Proteomes" id="UP000298416"/>
    </source>
</evidence>
<gene>
    <name evidence="3" type="ORF">SASPL_148177</name>
</gene>
<evidence type="ECO:0000313" key="3">
    <source>
        <dbReference type="EMBL" id="KAG6390443.1"/>
    </source>
</evidence>
<dbReference type="PROSITE" id="PS50181">
    <property type="entry name" value="FBOX"/>
    <property type="match status" value="1"/>
</dbReference>
<dbReference type="InterPro" id="IPR036047">
    <property type="entry name" value="F-box-like_dom_sf"/>
</dbReference>
<sequence length="767" mass="85525">MLVLSSARAAVANRYKKMMNEAMVVVGERLQPADSRRSATMEDATFGQAMVANGTGGLPAAKNQSRDSSGMALVSAQGEARNSRGTAPDASPAQRAVVRRCTVMSRREGQVPSMLAGLIARVAVGCSDTPIGHWYTRRRSFEAALLWLVGGSGDPDGSSTHGLAAPTECIRVPDHGLALVPRAGLVWEAAETVVHQRSGRSHDTRPAKADFQSGNITTGRIVLPFPAGRTAVVGTIPVGTAAAVLPLGARAAAGRRVPAPTTKERESPQHGVLNRDSNLVISAEICSSCNEITPHDHCVIPKGDRISMLPDDILLLILSCLSLKEAIRSSLLCSRWRNLWIFLPKLDLDLDSTTILLQYHRKAYNITKLRSDYVRWVDRIFTILPNSSTNLVRFKVAFDLPLSFSGCVDYWVNSALRRKVESLDLILNTYAYSPEEFYYFPYHKGNFPDNLKLLKRLSLHCVNVSDAAVACLLGNCVLLEQLSLSRCGRMLSSLEVGGTLPVFKCLEISQCPSLSLVVVRDSNIVCIKYAGLGRRHCRFELVGVPRLTQLWIQAAHGQDWNFYIRSIRGIIDMFDSVLPQLHTLKIYYNYKITCNDTLQSMMPNLKELVVVVESEFSDNCSLVPIIKWFSVAPCLQRFVLEASHQDETNAKINELWGPKRDYLINGSDYHVSEINNNNEVQLAYSHIKEVEFFGYRGVRNHLQMISWLVRHGVALERIVVDPRSFEIRPNMPWDRISRIQMDDEIIARKLAKKQLRHVNSRINVNIL</sequence>
<comment type="caution">
    <text evidence="3">The sequence shown here is derived from an EMBL/GenBank/DDBJ whole genome shotgun (WGS) entry which is preliminary data.</text>
</comment>
<proteinExistence type="predicted"/>
<dbReference type="AlphaFoldDB" id="A0A8X8W8V2"/>
<dbReference type="Pfam" id="PF00646">
    <property type="entry name" value="F-box"/>
    <property type="match status" value="1"/>
</dbReference>
<feature type="domain" description="F-box" evidence="2">
    <location>
        <begin position="303"/>
        <end position="339"/>
    </location>
</feature>
<dbReference type="Proteomes" id="UP000298416">
    <property type="component" value="Unassembled WGS sequence"/>
</dbReference>
<dbReference type="SUPFAM" id="SSF81383">
    <property type="entry name" value="F-box domain"/>
    <property type="match status" value="1"/>
</dbReference>
<reference evidence="3" key="2">
    <citation type="submission" date="2020-08" db="EMBL/GenBank/DDBJ databases">
        <title>Plant Genome Project.</title>
        <authorList>
            <person name="Zhang R.-G."/>
        </authorList>
    </citation>
    <scope>NUCLEOTIDE SEQUENCE</scope>
    <source>
        <strain evidence="3">Huo1</strain>
        <tissue evidence="3">Leaf</tissue>
    </source>
</reference>
<dbReference type="PANTHER" id="PTHR34145:SF28">
    <property type="entry name" value="F-BOX DOMAIN-CONTAINING PROTEIN"/>
    <property type="match status" value="1"/>
</dbReference>
<dbReference type="SUPFAM" id="SSF52047">
    <property type="entry name" value="RNI-like"/>
    <property type="match status" value="1"/>
</dbReference>
<protein>
    <recommendedName>
        <fullName evidence="2">F-box domain-containing protein</fullName>
    </recommendedName>
</protein>
<dbReference type="Pfam" id="PF23622">
    <property type="entry name" value="LRR_At1g61320_AtMIF1"/>
    <property type="match status" value="1"/>
</dbReference>
<dbReference type="InterPro" id="IPR001810">
    <property type="entry name" value="F-box_dom"/>
</dbReference>
<organism evidence="3">
    <name type="scientific">Salvia splendens</name>
    <name type="common">Scarlet sage</name>
    <dbReference type="NCBI Taxonomy" id="180675"/>
    <lineage>
        <taxon>Eukaryota</taxon>
        <taxon>Viridiplantae</taxon>
        <taxon>Streptophyta</taxon>
        <taxon>Embryophyta</taxon>
        <taxon>Tracheophyta</taxon>
        <taxon>Spermatophyta</taxon>
        <taxon>Magnoliopsida</taxon>
        <taxon>eudicotyledons</taxon>
        <taxon>Gunneridae</taxon>
        <taxon>Pentapetalae</taxon>
        <taxon>asterids</taxon>
        <taxon>lamiids</taxon>
        <taxon>Lamiales</taxon>
        <taxon>Lamiaceae</taxon>
        <taxon>Nepetoideae</taxon>
        <taxon>Mentheae</taxon>
        <taxon>Salviinae</taxon>
        <taxon>Salvia</taxon>
        <taxon>Salvia subgen. Calosphace</taxon>
        <taxon>core Calosphace</taxon>
    </lineage>
</organism>
<dbReference type="Gene3D" id="3.80.10.10">
    <property type="entry name" value="Ribonuclease Inhibitor"/>
    <property type="match status" value="1"/>
</dbReference>
<dbReference type="Gene3D" id="1.20.1280.50">
    <property type="match status" value="1"/>
</dbReference>
<keyword evidence="4" id="KW-1185">Reference proteome</keyword>
<evidence type="ECO:0000259" key="2">
    <source>
        <dbReference type="PROSITE" id="PS50181"/>
    </source>
</evidence>
<dbReference type="EMBL" id="PNBA02000019">
    <property type="protein sequence ID" value="KAG6390443.1"/>
    <property type="molecule type" value="Genomic_DNA"/>
</dbReference>
<evidence type="ECO:0000256" key="1">
    <source>
        <dbReference type="SAM" id="MobiDB-lite"/>
    </source>
</evidence>
<dbReference type="InterPro" id="IPR053772">
    <property type="entry name" value="At1g61320/At1g61330-like"/>
</dbReference>
<dbReference type="InterPro" id="IPR055357">
    <property type="entry name" value="LRR_At1g61320_AtMIF1"/>
</dbReference>